<keyword evidence="8" id="KW-0067">ATP-binding</keyword>
<dbReference type="Pfam" id="PF00512">
    <property type="entry name" value="HisKA"/>
    <property type="match status" value="1"/>
</dbReference>
<keyword evidence="8" id="KW-0547">Nucleotide-binding</keyword>
<dbReference type="InterPro" id="IPR003594">
    <property type="entry name" value="HATPase_dom"/>
</dbReference>
<dbReference type="InterPro" id="IPR000014">
    <property type="entry name" value="PAS"/>
</dbReference>
<dbReference type="Gene3D" id="1.10.287.130">
    <property type="match status" value="1"/>
</dbReference>
<dbReference type="NCBIfam" id="TIGR00229">
    <property type="entry name" value="sensory_box"/>
    <property type="match status" value="1"/>
</dbReference>
<evidence type="ECO:0000256" key="1">
    <source>
        <dbReference type="ARBA" id="ARBA00000085"/>
    </source>
</evidence>
<dbReference type="RefSeq" id="WP_350411961.1">
    <property type="nucleotide sequence ID" value="NZ_JBEOKT010000006.1"/>
</dbReference>
<dbReference type="InterPro" id="IPR035965">
    <property type="entry name" value="PAS-like_dom_sf"/>
</dbReference>
<organism evidence="8 9">
    <name type="scientific">Pontibacter populi</name>
    <dbReference type="NCBI Taxonomy" id="890055"/>
    <lineage>
        <taxon>Bacteria</taxon>
        <taxon>Pseudomonadati</taxon>
        <taxon>Bacteroidota</taxon>
        <taxon>Cytophagia</taxon>
        <taxon>Cytophagales</taxon>
        <taxon>Hymenobacteraceae</taxon>
        <taxon>Pontibacter</taxon>
    </lineage>
</organism>
<reference evidence="8 9" key="1">
    <citation type="submission" date="2024-06" db="EMBL/GenBank/DDBJ databases">
        <title>Pontibacter populi HYL7-15.</title>
        <authorList>
            <person name="Kim M.K."/>
        </authorList>
    </citation>
    <scope>NUCLEOTIDE SEQUENCE [LARGE SCALE GENOMIC DNA]</scope>
    <source>
        <strain evidence="8 9">HYL7-15</strain>
    </source>
</reference>
<dbReference type="Pfam" id="PF02518">
    <property type="entry name" value="HATPase_c"/>
    <property type="match status" value="1"/>
</dbReference>
<comment type="catalytic activity">
    <reaction evidence="1">
        <text>ATP + protein L-histidine = ADP + protein N-phospho-L-histidine.</text>
        <dbReference type="EC" id="2.7.13.3"/>
    </reaction>
</comment>
<evidence type="ECO:0000256" key="3">
    <source>
        <dbReference type="ARBA" id="ARBA00022553"/>
    </source>
</evidence>
<dbReference type="PROSITE" id="PS50113">
    <property type="entry name" value="PAC"/>
    <property type="match status" value="1"/>
</dbReference>
<evidence type="ECO:0000259" key="7">
    <source>
        <dbReference type="PROSITE" id="PS50113"/>
    </source>
</evidence>
<dbReference type="PRINTS" id="PR00344">
    <property type="entry name" value="BCTRLSENSOR"/>
</dbReference>
<evidence type="ECO:0000259" key="6">
    <source>
        <dbReference type="PROSITE" id="PS50109"/>
    </source>
</evidence>
<dbReference type="SMART" id="SM00387">
    <property type="entry name" value="HATPase_c"/>
    <property type="match status" value="1"/>
</dbReference>
<evidence type="ECO:0000313" key="8">
    <source>
        <dbReference type="EMBL" id="MER2997560.1"/>
    </source>
</evidence>
<dbReference type="GO" id="GO:0005524">
    <property type="term" value="F:ATP binding"/>
    <property type="evidence" value="ECO:0007669"/>
    <property type="project" value="UniProtKB-KW"/>
</dbReference>
<dbReference type="InterPro" id="IPR052162">
    <property type="entry name" value="Sensor_kinase/Photoreceptor"/>
</dbReference>
<proteinExistence type="predicted"/>
<dbReference type="SMART" id="SM00388">
    <property type="entry name" value="HisKA"/>
    <property type="match status" value="1"/>
</dbReference>
<keyword evidence="3" id="KW-0597">Phosphoprotein</keyword>
<dbReference type="InterPro" id="IPR003661">
    <property type="entry name" value="HisK_dim/P_dom"/>
</dbReference>
<dbReference type="Gene3D" id="3.30.450.20">
    <property type="entry name" value="PAS domain"/>
    <property type="match status" value="2"/>
</dbReference>
<dbReference type="PROSITE" id="PS50109">
    <property type="entry name" value="HIS_KIN"/>
    <property type="match status" value="1"/>
</dbReference>
<comment type="caution">
    <text evidence="8">The sequence shown here is derived from an EMBL/GenBank/DDBJ whole genome shotgun (WGS) entry which is preliminary data.</text>
</comment>
<dbReference type="SUPFAM" id="SSF55785">
    <property type="entry name" value="PYP-like sensor domain (PAS domain)"/>
    <property type="match status" value="2"/>
</dbReference>
<keyword evidence="9" id="KW-1185">Reference proteome</keyword>
<dbReference type="CDD" id="cd00082">
    <property type="entry name" value="HisKA"/>
    <property type="match status" value="1"/>
</dbReference>
<dbReference type="PANTHER" id="PTHR43304">
    <property type="entry name" value="PHYTOCHROME-LIKE PROTEIN CPH1"/>
    <property type="match status" value="1"/>
</dbReference>
<evidence type="ECO:0000256" key="2">
    <source>
        <dbReference type="ARBA" id="ARBA00012438"/>
    </source>
</evidence>
<feature type="domain" description="PAC" evidence="7">
    <location>
        <begin position="416"/>
        <end position="471"/>
    </location>
</feature>
<dbReference type="Gene3D" id="3.30.565.10">
    <property type="entry name" value="Histidine kinase-like ATPase, C-terminal domain"/>
    <property type="match status" value="1"/>
</dbReference>
<keyword evidence="5" id="KW-0418">Kinase</keyword>
<feature type="domain" description="Histidine kinase" evidence="6">
    <location>
        <begin position="489"/>
        <end position="705"/>
    </location>
</feature>
<dbReference type="SMART" id="SM00091">
    <property type="entry name" value="PAS"/>
    <property type="match status" value="1"/>
</dbReference>
<dbReference type="PANTHER" id="PTHR43304:SF1">
    <property type="entry name" value="PAC DOMAIN-CONTAINING PROTEIN"/>
    <property type="match status" value="1"/>
</dbReference>
<dbReference type="SUPFAM" id="SSF55874">
    <property type="entry name" value="ATPase domain of HSP90 chaperone/DNA topoisomerase II/histidine kinase"/>
    <property type="match status" value="1"/>
</dbReference>
<dbReference type="InterPro" id="IPR036890">
    <property type="entry name" value="HATPase_C_sf"/>
</dbReference>
<dbReference type="EMBL" id="JBEOKT010000006">
    <property type="protein sequence ID" value="MER2997560.1"/>
    <property type="molecule type" value="Genomic_DNA"/>
</dbReference>
<dbReference type="InterPro" id="IPR013656">
    <property type="entry name" value="PAS_4"/>
</dbReference>
<dbReference type="CDD" id="cd00130">
    <property type="entry name" value="PAS"/>
    <property type="match status" value="1"/>
</dbReference>
<protein>
    <recommendedName>
        <fullName evidence="2">histidine kinase</fullName>
        <ecNumber evidence="2">2.7.13.3</ecNumber>
    </recommendedName>
</protein>
<name>A0ABV1RT52_9BACT</name>
<dbReference type="SUPFAM" id="SSF47384">
    <property type="entry name" value="Homodimeric domain of signal transducing histidine kinase"/>
    <property type="match status" value="1"/>
</dbReference>
<dbReference type="InterPro" id="IPR005467">
    <property type="entry name" value="His_kinase_dom"/>
</dbReference>
<evidence type="ECO:0000256" key="4">
    <source>
        <dbReference type="ARBA" id="ARBA00022679"/>
    </source>
</evidence>
<gene>
    <name evidence="8" type="ORF">ABS362_08375</name>
</gene>
<accession>A0ABV1RT52</accession>
<keyword evidence="4" id="KW-0808">Transferase</keyword>
<evidence type="ECO:0000313" key="9">
    <source>
        <dbReference type="Proteomes" id="UP001476807"/>
    </source>
</evidence>
<evidence type="ECO:0000256" key="5">
    <source>
        <dbReference type="ARBA" id="ARBA00022777"/>
    </source>
</evidence>
<dbReference type="InterPro" id="IPR004358">
    <property type="entry name" value="Sig_transdc_His_kin-like_C"/>
</dbReference>
<dbReference type="Proteomes" id="UP001476807">
    <property type="component" value="Unassembled WGS sequence"/>
</dbReference>
<dbReference type="EC" id="2.7.13.3" evidence="2"/>
<sequence length="705" mass="78820">MPSESIQNTTTTPAFLQGGGEMGALIREYDWENHPLGKPENWEETLKTTVRILLNSAFPMFLWWSKDLFMFHNDAYLPALGNKHPKALGASARDMWAEIWNTVGVVAEDILENGNQFYAEELYLVLERKGFPEETYWTFSYSPAFDDNGDVNGVFCACTEVTKTVLNQRRIRTMKAIADATALVQTLEQACQTASDILSHNPQDIPFNLIYLFNAQGSECKLVGKAGNIADDDAPDLILIKGKEAGAPIRRLIETRQPVLLDQMTHNDAATDVASGLSIPGKAVLLPIFRPGQDEIIGLCVSGISSFLEYDADYVGFHQLMIGQFATSITSVQARQESIRQQKYLNEIFQQAPVGITILRGPEYIIDLANPGVCEIWGRNQVDILGKPVLDVLPEVADQGIKELLDNVYNTGTPFIANELPVHFERDGKMEEVYLNFVYHPMRNMAGEITGIIAVAININEQVEARMKIEEMNRELLGINADLDNFVYSASHDLKAPISNIEGLMKALVDYLPSEVVQSEKEIPRVLNLIQNSVDRFKRAIADLTEVAKIQRDSVEDVAKVNLKEVIEDVKLDFERLIREKDATIDVQFSDDTVVEFSAKNVRSIVYNLLSNALKYSSPERKPLIKVTIENNPEFTVLCVSDNGLGFNPADESKIFGMFKRLHDHVEGSGVGLYIVKRILENAGGRIELDSEPGKGSTFKVYFKR</sequence>
<dbReference type="InterPro" id="IPR036097">
    <property type="entry name" value="HisK_dim/P_sf"/>
</dbReference>
<dbReference type="Pfam" id="PF08448">
    <property type="entry name" value="PAS_4"/>
    <property type="match status" value="1"/>
</dbReference>
<dbReference type="InterPro" id="IPR000700">
    <property type="entry name" value="PAS-assoc_C"/>
</dbReference>